<gene>
    <name evidence="1" type="ORF">I4F81_005274</name>
</gene>
<accession>A0ACC3BYU9</accession>
<sequence>MRSSDVGVFPTSCVLLCLSELRDVYFHCNAIADAVDREGSDFSVLRLEDASWEAVRFWIVSHVRRVPGTEVGTSLSREQEFGPGLSRSVIVKISRRTEWLVDNRIERVYTSLWQLKRFIAVPSAPRGLDGIFLLRSGCAGFADGPGSVSGVGVDVDDVLHDDDVSRVVNVLAVSADSRLASLDGRAWQVVLALSGQQAALEDLIVFARSHFPALSSSAEQEASLVRGFPAGPAAVGELRRFAADDLGNMIASSAGQGSPAPTHPVKLHHELPADVLLRGVLEAWPDDDGYRAHCARHGVPSIAALTPFQVVVWLSAVCGLGRQPASGSKADLWRHAVLLRGVVYDVISGFDVVARSVGFSSIESMVAPYLLWHAKECEFLSLARPEDDDLFAPVSQGGNLWHAAGPVRRSSAAVAADVLSRTPAANKQLRVVAHLLHLHLYWCTRVDRLDGEPALVDLLTVARKRPSRASTTTTDEDGDASSDVVVRVPSDPGRSSQSRKGKEPVRVDRRRKPLSGRMSVADYRPPRWSGDLTEVPQVLKSVLAGLSAFKRVPVTSGGALKVGIGPRGSLRSRLCARGAMRASGVDAELAAGSRRGLAGGSAGTGVFAARRFPAGVVVAPFFGAIIYTDLGVKLNRTVRYASSVLGSYGPTAQECSERALAVSVRKSSASEGRRVHVTETDNCSEDFTVWIVPSVCCVAGYVNDCTAVSKVDQAAAASSSHAIPRAHANVVIQVSPKVSGDDLTIDDLLAVDAVQLVACRDISPGEELVAWYGTEYDFLHDEEVRGGRASGGRLVSRSTPHTFAGV</sequence>
<keyword evidence="2" id="KW-1185">Reference proteome</keyword>
<evidence type="ECO:0000313" key="2">
    <source>
        <dbReference type="Proteomes" id="UP000798662"/>
    </source>
</evidence>
<comment type="caution">
    <text evidence="1">The sequence shown here is derived from an EMBL/GenBank/DDBJ whole genome shotgun (WGS) entry which is preliminary data.</text>
</comment>
<evidence type="ECO:0000313" key="1">
    <source>
        <dbReference type="EMBL" id="KAK1862707.1"/>
    </source>
</evidence>
<protein>
    <submittedName>
        <fullName evidence="1">Uncharacterized protein</fullName>
    </submittedName>
</protein>
<organism evidence="1 2">
    <name type="scientific">Pyropia yezoensis</name>
    <name type="common">Susabi-nori</name>
    <name type="synonym">Porphyra yezoensis</name>
    <dbReference type="NCBI Taxonomy" id="2788"/>
    <lineage>
        <taxon>Eukaryota</taxon>
        <taxon>Rhodophyta</taxon>
        <taxon>Bangiophyceae</taxon>
        <taxon>Bangiales</taxon>
        <taxon>Bangiaceae</taxon>
        <taxon>Pyropia</taxon>
    </lineage>
</organism>
<proteinExistence type="predicted"/>
<dbReference type="Proteomes" id="UP000798662">
    <property type="component" value="Chromosome 1"/>
</dbReference>
<dbReference type="EMBL" id="CM020618">
    <property type="protein sequence ID" value="KAK1862707.1"/>
    <property type="molecule type" value="Genomic_DNA"/>
</dbReference>
<reference evidence="1" key="1">
    <citation type="submission" date="2019-11" db="EMBL/GenBank/DDBJ databases">
        <title>Nori genome reveals adaptations in red seaweeds to the harsh intertidal environment.</title>
        <authorList>
            <person name="Wang D."/>
            <person name="Mao Y."/>
        </authorList>
    </citation>
    <scope>NUCLEOTIDE SEQUENCE</scope>
    <source>
        <tissue evidence="1">Gametophyte</tissue>
    </source>
</reference>
<name>A0ACC3BYU9_PYRYE</name>